<sequence>MKNRIVSSPEATAITSPIPGIVSSDCSAQLLRPAAAKSGSLVGPLVGNSAISSHLSGETEISTLMSGVRSNPSTGVKRHRNRNRHGGSRMDSATSAS</sequence>
<proteinExistence type="predicted"/>
<reference evidence="2" key="1">
    <citation type="submission" date="2018-11" db="EMBL/GenBank/DDBJ databases">
        <authorList>
            <consortium name="Pathogen Informatics"/>
        </authorList>
    </citation>
    <scope>NUCLEOTIDE SEQUENCE</scope>
</reference>
<feature type="compositionally biased region" description="Polar residues" evidence="1">
    <location>
        <begin position="63"/>
        <end position="74"/>
    </location>
</feature>
<dbReference type="Proteomes" id="UP000784294">
    <property type="component" value="Unassembled WGS sequence"/>
</dbReference>
<feature type="region of interest" description="Disordered" evidence="1">
    <location>
        <begin position="63"/>
        <end position="97"/>
    </location>
</feature>
<evidence type="ECO:0000313" key="2">
    <source>
        <dbReference type="EMBL" id="VEL27545.1"/>
    </source>
</evidence>
<organism evidence="2 3">
    <name type="scientific">Protopolystoma xenopodis</name>
    <dbReference type="NCBI Taxonomy" id="117903"/>
    <lineage>
        <taxon>Eukaryota</taxon>
        <taxon>Metazoa</taxon>
        <taxon>Spiralia</taxon>
        <taxon>Lophotrochozoa</taxon>
        <taxon>Platyhelminthes</taxon>
        <taxon>Monogenea</taxon>
        <taxon>Polyopisthocotylea</taxon>
        <taxon>Polystomatidea</taxon>
        <taxon>Polystomatidae</taxon>
        <taxon>Protopolystoma</taxon>
    </lineage>
</organism>
<comment type="caution">
    <text evidence="2">The sequence shown here is derived from an EMBL/GenBank/DDBJ whole genome shotgun (WGS) entry which is preliminary data.</text>
</comment>
<evidence type="ECO:0000256" key="1">
    <source>
        <dbReference type="SAM" id="MobiDB-lite"/>
    </source>
</evidence>
<dbReference type="AlphaFoldDB" id="A0A448X405"/>
<evidence type="ECO:0000313" key="3">
    <source>
        <dbReference type="Proteomes" id="UP000784294"/>
    </source>
</evidence>
<dbReference type="EMBL" id="CAAALY010087960">
    <property type="protein sequence ID" value="VEL27545.1"/>
    <property type="molecule type" value="Genomic_DNA"/>
</dbReference>
<protein>
    <submittedName>
        <fullName evidence="2">Uncharacterized protein</fullName>
    </submittedName>
</protein>
<accession>A0A448X405</accession>
<name>A0A448X405_9PLAT</name>
<keyword evidence="3" id="KW-1185">Reference proteome</keyword>
<gene>
    <name evidence="2" type="ORF">PXEA_LOCUS20985</name>
</gene>
<feature type="compositionally biased region" description="Basic residues" evidence="1">
    <location>
        <begin position="76"/>
        <end position="87"/>
    </location>
</feature>